<sequence>MVQLALIVGSLMLCGPSTARRPPELAFIEQRLEEYPDSWRLLEQTHRKFHLMFVSKTDFDVLNNKCLTISKIESLKESKWEKKVTYYTFPNKTQTKFSCLKVGIKRSDEHCVFENQLTATNAKDERKTEWKSQIVYTDYKHCILMWSKVLGYSVWAETKYLRDNDEIPYLCVLLFELLSGIAKRWVYDWQYCPGRTTTLLSEA</sequence>
<dbReference type="Pfam" id="PF02098">
    <property type="entry name" value="His_binding"/>
    <property type="match status" value="1"/>
</dbReference>
<dbReference type="InterPro" id="IPR012674">
    <property type="entry name" value="Calycin"/>
</dbReference>
<reference evidence="2" key="1">
    <citation type="submission" date="2019-12" db="EMBL/GenBank/DDBJ databases">
        <title>The sialotranscriptome of the gopher-tortoise tick, Amblyomma tuberculatum.</title>
        <authorList>
            <person name="Karim S."/>
            <person name="Andersen J."/>
            <person name="Kumar D."/>
            <person name="Adamson S."/>
            <person name="Ennen J."/>
            <person name="Qualis C.P."/>
            <person name="Ribeiro J.M.C."/>
        </authorList>
    </citation>
    <scope>NUCLEOTIDE SEQUENCE</scope>
    <source>
        <strain evidence="2">Removed</strain>
        <tissue evidence="2">Salivary glands</tissue>
    </source>
</reference>
<evidence type="ECO:0000256" key="1">
    <source>
        <dbReference type="SAM" id="SignalP"/>
    </source>
</evidence>
<accession>A0A6M2E4X9</accession>
<feature type="chain" id="PRO_5026694008" evidence="1">
    <location>
        <begin position="20"/>
        <end position="203"/>
    </location>
</feature>
<dbReference type="Gene3D" id="2.40.128.20">
    <property type="match status" value="1"/>
</dbReference>
<dbReference type="SUPFAM" id="SSF50814">
    <property type="entry name" value="Lipocalins"/>
    <property type="match status" value="1"/>
</dbReference>
<keyword evidence="1" id="KW-0732">Signal</keyword>
<dbReference type="GO" id="GO:0030682">
    <property type="term" value="P:symbiont-mediated perturbation of host defenses"/>
    <property type="evidence" value="ECO:0007669"/>
    <property type="project" value="InterPro"/>
</dbReference>
<protein>
    <submittedName>
        <fullName evidence="2">Putative conserved secreted protein</fullName>
    </submittedName>
</protein>
<name>A0A6M2E4X9_9ACAR</name>
<dbReference type="EMBL" id="GIDH01001511">
    <property type="protein sequence ID" value="NOV53454.1"/>
    <property type="molecule type" value="Transcribed_RNA"/>
</dbReference>
<organism evidence="2">
    <name type="scientific">Amblyomma tuberculatum</name>
    <dbReference type="NCBI Taxonomy" id="48802"/>
    <lineage>
        <taxon>Eukaryota</taxon>
        <taxon>Metazoa</taxon>
        <taxon>Ecdysozoa</taxon>
        <taxon>Arthropoda</taxon>
        <taxon>Chelicerata</taxon>
        <taxon>Arachnida</taxon>
        <taxon>Acari</taxon>
        <taxon>Parasitiformes</taxon>
        <taxon>Ixodida</taxon>
        <taxon>Ixodoidea</taxon>
        <taxon>Ixodidae</taxon>
        <taxon>Amblyomminae</taxon>
        <taxon>Amblyomma</taxon>
    </lineage>
</organism>
<dbReference type="InterPro" id="IPR002970">
    <property type="entry name" value="Tick_his-bd"/>
</dbReference>
<dbReference type="AlphaFoldDB" id="A0A6M2E4X9"/>
<dbReference type="GO" id="GO:0043176">
    <property type="term" value="F:amine binding"/>
    <property type="evidence" value="ECO:0007669"/>
    <property type="project" value="InterPro"/>
</dbReference>
<evidence type="ECO:0000313" key="2">
    <source>
        <dbReference type="EMBL" id="NOV53454.1"/>
    </source>
</evidence>
<feature type="signal peptide" evidence="1">
    <location>
        <begin position="1"/>
        <end position="19"/>
    </location>
</feature>
<proteinExistence type="predicted"/>